<feature type="transmembrane region" description="Helical" evidence="6">
    <location>
        <begin position="128"/>
        <end position="146"/>
    </location>
</feature>
<dbReference type="InterPro" id="IPR050638">
    <property type="entry name" value="AA-Vitamin_Transporters"/>
</dbReference>
<dbReference type="PANTHER" id="PTHR32322:SF2">
    <property type="entry name" value="EAMA DOMAIN-CONTAINING PROTEIN"/>
    <property type="match status" value="1"/>
</dbReference>
<feature type="transmembrane region" description="Helical" evidence="6">
    <location>
        <begin position="158"/>
        <end position="178"/>
    </location>
</feature>
<gene>
    <name evidence="8" type="ORF">NUH22_01315</name>
</gene>
<feature type="transmembrane region" description="Helical" evidence="6">
    <location>
        <begin position="98"/>
        <end position="116"/>
    </location>
</feature>
<dbReference type="AlphaFoldDB" id="A0AA95BTU9"/>
<evidence type="ECO:0000313" key="8">
    <source>
        <dbReference type="EMBL" id="UUX59308.1"/>
    </source>
</evidence>
<proteinExistence type="inferred from homology"/>
<evidence type="ECO:0000256" key="6">
    <source>
        <dbReference type="SAM" id="Phobius"/>
    </source>
</evidence>
<dbReference type="GO" id="GO:0016020">
    <property type="term" value="C:membrane"/>
    <property type="evidence" value="ECO:0007669"/>
    <property type="project" value="UniProtKB-SubCell"/>
</dbReference>
<feature type="transmembrane region" description="Helical" evidence="6">
    <location>
        <begin position="277"/>
        <end position="296"/>
    </location>
</feature>
<dbReference type="RefSeq" id="WP_195181648.1">
    <property type="nucleotide sequence ID" value="NZ_CP102487.1"/>
</dbReference>
<organism evidence="8 9">
    <name type="scientific">Glutamicibacter halophytocola</name>
    <dbReference type="NCBI Taxonomy" id="1933880"/>
    <lineage>
        <taxon>Bacteria</taxon>
        <taxon>Bacillati</taxon>
        <taxon>Actinomycetota</taxon>
        <taxon>Actinomycetes</taxon>
        <taxon>Micrococcales</taxon>
        <taxon>Micrococcaceae</taxon>
        <taxon>Glutamicibacter</taxon>
    </lineage>
</organism>
<keyword evidence="4 6" id="KW-1133">Transmembrane helix</keyword>
<evidence type="ECO:0000256" key="5">
    <source>
        <dbReference type="ARBA" id="ARBA00023136"/>
    </source>
</evidence>
<evidence type="ECO:0000313" key="9">
    <source>
        <dbReference type="Proteomes" id="UP001060018"/>
    </source>
</evidence>
<dbReference type="Pfam" id="PF00892">
    <property type="entry name" value="EamA"/>
    <property type="match status" value="2"/>
</dbReference>
<feature type="transmembrane region" description="Helical" evidence="6">
    <location>
        <begin position="222"/>
        <end position="240"/>
    </location>
</feature>
<dbReference type="SUPFAM" id="SSF103481">
    <property type="entry name" value="Multidrug resistance efflux transporter EmrE"/>
    <property type="match status" value="2"/>
</dbReference>
<sequence length="333" mass="33592">MNRPRQNGAGGAIGLLLLASILWGTTGTVAAQAPEVSPLAIGAASLGIGGLLQCAVGARRVWGDRSALVDNKGLVIFGGVAVMIYPLAFYSSMSMGGVALGTVISLGTAPLFSGILERFADGARLTVRWHAAAVLGIAGSTLLGFSRAAESGGSGTGVVAGCLLGLVAGASYACYSWATGRLIRAGIGRQGAVGSVFGVGGLLLMPVLLFSGAPLLDSAQNFMVAAYLALIPMFLGYLAFGMALAKVPASTATTVTLSEPAVAAALAVGLLSEHLGFTGWAGMALIAVALLILLVWSPRNIGPIVSATAHQKYCAEGTRCGICRQDPSAELMR</sequence>
<evidence type="ECO:0000256" key="4">
    <source>
        <dbReference type="ARBA" id="ARBA00022989"/>
    </source>
</evidence>
<dbReference type="InterPro" id="IPR000620">
    <property type="entry name" value="EamA_dom"/>
</dbReference>
<evidence type="ECO:0000256" key="3">
    <source>
        <dbReference type="ARBA" id="ARBA00022692"/>
    </source>
</evidence>
<feature type="transmembrane region" description="Helical" evidence="6">
    <location>
        <begin position="74"/>
        <end position="92"/>
    </location>
</feature>
<evidence type="ECO:0000256" key="2">
    <source>
        <dbReference type="ARBA" id="ARBA00007362"/>
    </source>
</evidence>
<comment type="subcellular location">
    <subcellularLocation>
        <location evidence="1">Membrane</location>
        <topology evidence="1">Multi-pass membrane protein</topology>
    </subcellularLocation>
</comment>
<dbReference type="InterPro" id="IPR037185">
    <property type="entry name" value="EmrE-like"/>
</dbReference>
<dbReference type="EMBL" id="CP102487">
    <property type="protein sequence ID" value="UUX59308.1"/>
    <property type="molecule type" value="Genomic_DNA"/>
</dbReference>
<protein>
    <submittedName>
        <fullName evidence="8">EamA family transporter</fullName>
    </submittedName>
</protein>
<feature type="transmembrane region" description="Helical" evidence="6">
    <location>
        <begin position="41"/>
        <end position="62"/>
    </location>
</feature>
<comment type="similarity">
    <text evidence="2">Belongs to the EamA transporter family.</text>
</comment>
<evidence type="ECO:0000259" key="7">
    <source>
        <dbReference type="Pfam" id="PF00892"/>
    </source>
</evidence>
<keyword evidence="3 6" id="KW-0812">Transmembrane</keyword>
<feature type="transmembrane region" description="Helical" evidence="6">
    <location>
        <begin position="252"/>
        <end position="271"/>
    </location>
</feature>
<feature type="transmembrane region" description="Helical" evidence="6">
    <location>
        <begin position="190"/>
        <end position="210"/>
    </location>
</feature>
<name>A0AA95BTU9_9MICC</name>
<feature type="domain" description="EamA" evidence="7">
    <location>
        <begin position="13"/>
        <end position="143"/>
    </location>
</feature>
<accession>A0AA95BTU9</accession>
<dbReference type="Proteomes" id="UP001060018">
    <property type="component" value="Chromosome"/>
</dbReference>
<feature type="domain" description="EamA" evidence="7">
    <location>
        <begin position="160"/>
        <end position="294"/>
    </location>
</feature>
<reference evidence="8" key="1">
    <citation type="journal article" date="2022" name="Pest Manag. Sci.">
        <title>Glutamicibacter halophytocola-mediated host fitness of potato tuber moth on Solanaceae crops.</title>
        <authorList>
            <person name="Wang W."/>
            <person name="Xiao G."/>
            <person name="Du G."/>
            <person name="Chang L."/>
            <person name="Yang Y."/>
            <person name="Ye J."/>
            <person name="Chen B."/>
        </authorList>
    </citation>
    <scope>NUCLEOTIDE SEQUENCE</scope>
    <source>
        <strain evidence="8">S2</strain>
    </source>
</reference>
<dbReference type="PANTHER" id="PTHR32322">
    <property type="entry name" value="INNER MEMBRANE TRANSPORTER"/>
    <property type="match status" value="1"/>
</dbReference>
<keyword evidence="5 6" id="KW-0472">Membrane</keyword>
<evidence type="ECO:0000256" key="1">
    <source>
        <dbReference type="ARBA" id="ARBA00004141"/>
    </source>
</evidence>